<comment type="caution">
    <text evidence="1">The sequence shown here is derived from an EMBL/GenBank/DDBJ whole genome shotgun (WGS) entry which is preliminary data.</text>
</comment>
<evidence type="ECO:0008006" key="3">
    <source>
        <dbReference type="Google" id="ProtNLM"/>
    </source>
</evidence>
<dbReference type="RefSeq" id="WP_188998542.1">
    <property type="nucleotide sequence ID" value="NZ_BMOD01000001.1"/>
</dbReference>
<evidence type="ECO:0000313" key="2">
    <source>
        <dbReference type="Proteomes" id="UP000632222"/>
    </source>
</evidence>
<dbReference type="Proteomes" id="UP000632222">
    <property type="component" value="Unassembled WGS sequence"/>
</dbReference>
<protein>
    <recommendedName>
        <fullName evidence="3">NERD domain-containing protein</fullName>
    </recommendedName>
</protein>
<sequence length="177" mass="19452">MLFFRRNQKKTPTQATSTKPVRLGDAIFSLNDDWYIREDIALDHHVVDFAVVSRVGLFTIFQQTATGTITANSTSILVNGHPHDYIVKSIKMCNAMIESQVKARAIPIAVFTGGEVHGLEASGIKLLTPEQVLPYLKSHDMGTLSPKQIVEISKGLRAMEAKKPAVKVNRSPVALAQ</sequence>
<evidence type="ECO:0000313" key="1">
    <source>
        <dbReference type="EMBL" id="GGJ19714.1"/>
    </source>
</evidence>
<dbReference type="EMBL" id="BMOD01000001">
    <property type="protein sequence ID" value="GGJ19714.1"/>
    <property type="molecule type" value="Genomic_DNA"/>
</dbReference>
<proteinExistence type="predicted"/>
<name>A0ABQ2CTN7_9DEIO</name>
<organism evidence="1 2">
    <name type="scientific">Deinococcus roseus</name>
    <dbReference type="NCBI Taxonomy" id="392414"/>
    <lineage>
        <taxon>Bacteria</taxon>
        <taxon>Thermotogati</taxon>
        <taxon>Deinococcota</taxon>
        <taxon>Deinococci</taxon>
        <taxon>Deinococcales</taxon>
        <taxon>Deinococcaceae</taxon>
        <taxon>Deinococcus</taxon>
    </lineage>
</organism>
<accession>A0ABQ2CTN7</accession>
<gene>
    <name evidence="1" type="ORF">GCM10008938_02290</name>
</gene>
<reference evidence="2" key="1">
    <citation type="journal article" date="2019" name="Int. J. Syst. Evol. Microbiol.">
        <title>The Global Catalogue of Microorganisms (GCM) 10K type strain sequencing project: providing services to taxonomists for standard genome sequencing and annotation.</title>
        <authorList>
            <consortium name="The Broad Institute Genomics Platform"/>
            <consortium name="The Broad Institute Genome Sequencing Center for Infectious Disease"/>
            <person name="Wu L."/>
            <person name="Ma J."/>
        </authorList>
    </citation>
    <scope>NUCLEOTIDE SEQUENCE [LARGE SCALE GENOMIC DNA]</scope>
    <source>
        <strain evidence="2">JCM 14370</strain>
    </source>
</reference>
<keyword evidence="2" id="KW-1185">Reference proteome</keyword>